<dbReference type="Proteomes" id="UP000008963">
    <property type="component" value="Chromosome"/>
</dbReference>
<dbReference type="STRING" id="862908.BMS_0658"/>
<keyword evidence="2" id="KW-1185">Reference proteome</keyword>
<name>E1X593_HALMS</name>
<evidence type="ECO:0000313" key="2">
    <source>
        <dbReference type="Proteomes" id="UP000008963"/>
    </source>
</evidence>
<dbReference type="AlphaFoldDB" id="E1X593"/>
<dbReference type="HOGENOM" id="CLU_2522932_0_0_7"/>
<organism evidence="1 2">
    <name type="scientific">Halobacteriovorax marinus (strain ATCC BAA-682 / DSM 15412 / SJ)</name>
    <name type="common">Bacteriovorax marinus</name>
    <dbReference type="NCBI Taxonomy" id="862908"/>
    <lineage>
        <taxon>Bacteria</taxon>
        <taxon>Pseudomonadati</taxon>
        <taxon>Bdellovibrionota</taxon>
        <taxon>Bacteriovoracia</taxon>
        <taxon>Bacteriovoracales</taxon>
        <taxon>Halobacteriovoraceae</taxon>
        <taxon>Halobacteriovorax</taxon>
    </lineage>
</organism>
<dbReference type="KEGG" id="bmx:BMS_0658"/>
<reference evidence="2" key="1">
    <citation type="journal article" date="2013" name="ISME J.">
        <title>A small predatory core genome in the divergent marine Bacteriovorax marinus SJ and the terrestrial Bdellovibrio bacteriovorus.</title>
        <authorList>
            <person name="Crossman L.C."/>
            <person name="Chen H."/>
            <person name="Cerdeno-Tarraga A.M."/>
            <person name="Brooks K."/>
            <person name="Quail M.A."/>
            <person name="Pineiro S.A."/>
            <person name="Hobley L."/>
            <person name="Sockett R.E."/>
            <person name="Bentley S.D."/>
            <person name="Parkhill J."/>
            <person name="Williams H.N."/>
            <person name="Stine O.C."/>
        </authorList>
    </citation>
    <scope>NUCLEOTIDE SEQUENCE [LARGE SCALE GENOMIC DNA]</scope>
    <source>
        <strain evidence="2">ATCC BAA-682 / DSM 15412 / SJ</strain>
    </source>
</reference>
<dbReference type="PATRIC" id="fig|862908.3.peg.633"/>
<gene>
    <name evidence="1" type="ordered locus">BMS_0658</name>
</gene>
<proteinExistence type="predicted"/>
<protein>
    <submittedName>
        <fullName evidence="1">Uncharacterized protein</fullName>
    </submittedName>
</protein>
<accession>E1X593</accession>
<dbReference type="EMBL" id="FQ312005">
    <property type="protein sequence ID" value="CBW25565.1"/>
    <property type="molecule type" value="Genomic_DNA"/>
</dbReference>
<sequence>MKMKSDIITRKVTEKILIKKCHCCGHILETAKEASKCPSCKKSFLPANYFGKVHAKNSTDFKNLFLSSDELHEEDLIKGINVLW</sequence>
<evidence type="ECO:0000313" key="1">
    <source>
        <dbReference type="EMBL" id="CBW25565.1"/>
    </source>
</evidence>